<dbReference type="InterPro" id="IPR001356">
    <property type="entry name" value="HD"/>
</dbReference>
<dbReference type="Proteomes" id="UP000694415">
    <property type="component" value="Unplaced"/>
</dbReference>
<dbReference type="CDD" id="cd00086">
    <property type="entry name" value="homeodomain"/>
    <property type="match status" value="1"/>
</dbReference>
<evidence type="ECO:0000313" key="5">
    <source>
        <dbReference type="Proteomes" id="UP000694415"/>
    </source>
</evidence>
<dbReference type="PROSITE" id="PS50071">
    <property type="entry name" value="HOMEOBOX_2"/>
    <property type="match status" value="1"/>
</dbReference>
<dbReference type="SUPFAM" id="SSF46689">
    <property type="entry name" value="Homeodomain-like"/>
    <property type="match status" value="1"/>
</dbReference>
<evidence type="ECO:0000259" key="3">
    <source>
        <dbReference type="PROSITE" id="PS50071"/>
    </source>
</evidence>
<comment type="subcellular location">
    <subcellularLocation>
        <location evidence="1 2">Nucleus</location>
    </subcellularLocation>
</comment>
<keyword evidence="1 2" id="KW-0371">Homeobox</keyword>
<dbReference type="GO" id="GO:0003677">
    <property type="term" value="F:DNA binding"/>
    <property type="evidence" value="ECO:0007669"/>
    <property type="project" value="UniProtKB-UniRule"/>
</dbReference>
<dbReference type="GO" id="GO:0005634">
    <property type="term" value="C:nucleus"/>
    <property type="evidence" value="ECO:0007669"/>
    <property type="project" value="UniProtKB-SubCell"/>
</dbReference>
<accession>A0A8C6G6Q1</accession>
<protein>
    <recommendedName>
        <fullName evidence="3">Homeobox domain-containing protein</fullName>
    </recommendedName>
</protein>
<name>A0A8C6G6Q1_MUSSI</name>
<dbReference type="Gene3D" id="1.10.10.60">
    <property type="entry name" value="Homeodomain-like"/>
    <property type="match status" value="1"/>
</dbReference>
<dbReference type="AlphaFoldDB" id="A0A8C6G6Q1"/>
<evidence type="ECO:0000256" key="1">
    <source>
        <dbReference type="PROSITE-ProRule" id="PRU00108"/>
    </source>
</evidence>
<evidence type="ECO:0000256" key="2">
    <source>
        <dbReference type="RuleBase" id="RU000682"/>
    </source>
</evidence>
<organism evidence="4 5">
    <name type="scientific">Mus spicilegus</name>
    <name type="common">Mound-building mouse</name>
    <dbReference type="NCBI Taxonomy" id="10103"/>
    <lineage>
        <taxon>Eukaryota</taxon>
        <taxon>Metazoa</taxon>
        <taxon>Chordata</taxon>
        <taxon>Craniata</taxon>
        <taxon>Vertebrata</taxon>
        <taxon>Euteleostomi</taxon>
        <taxon>Mammalia</taxon>
        <taxon>Eutheria</taxon>
        <taxon>Euarchontoglires</taxon>
        <taxon>Glires</taxon>
        <taxon>Rodentia</taxon>
        <taxon>Myomorpha</taxon>
        <taxon>Muroidea</taxon>
        <taxon>Muridae</taxon>
        <taxon>Murinae</taxon>
        <taxon>Mus</taxon>
        <taxon>Mus</taxon>
    </lineage>
</organism>
<reference evidence="4" key="1">
    <citation type="submission" date="2025-08" db="UniProtKB">
        <authorList>
            <consortium name="Ensembl"/>
        </authorList>
    </citation>
    <scope>IDENTIFICATION</scope>
</reference>
<dbReference type="Ensembl" id="ENSMSIT00000001507.1">
    <property type="protein sequence ID" value="ENSMSIP00000001171.1"/>
    <property type="gene ID" value="ENSMSIG00000001172.1"/>
</dbReference>
<sequence length="108" mass="12837">TNFTSFFCLVWNTKYLSFSLHRKELAELLNVDEQKIKDWFNNKRAKCRKIQREILGGKNITPTQEELRMKTLVESKKIIIFQEQEGDGLFWEHQNIDTQNSPLSLLFS</sequence>
<keyword evidence="1 2" id="KW-0238">DNA-binding</keyword>
<keyword evidence="5" id="KW-1185">Reference proteome</keyword>
<evidence type="ECO:0000313" key="4">
    <source>
        <dbReference type="Ensembl" id="ENSMSIP00000001171.1"/>
    </source>
</evidence>
<reference evidence="4" key="2">
    <citation type="submission" date="2025-09" db="UniProtKB">
        <authorList>
            <consortium name="Ensembl"/>
        </authorList>
    </citation>
    <scope>IDENTIFICATION</scope>
</reference>
<proteinExistence type="predicted"/>
<dbReference type="GeneTree" id="ENSGT00940000166354"/>
<dbReference type="Pfam" id="PF00046">
    <property type="entry name" value="Homeodomain"/>
    <property type="match status" value="1"/>
</dbReference>
<feature type="domain" description="Homeobox" evidence="3">
    <location>
        <begin position="22"/>
        <end position="50"/>
    </location>
</feature>
<dbReference type="InterPro" id="IPR009057">
    <property type="entry name" value="Homeodomain-like_sf"/>
</dbReference>
<keyword evidence="1 2" id="KW-0539">Nucleus</keyword>
<feature type="DNA-binding region" description="Homeobox" evidence="1">
    <location>
        <begin position="24"/>
        <end position="51"/>
    </location>
</feature>